<dbReference type="PATRIC" id="fig|1300222.3.peg.2365"/>
<dbReference type="Proteomes" id="UP000012081">
    <property type="component" value="Unassembled WGS sequence"/>
</dbReference>
<dbReference type="OrthoDB" id="2351076at2"/>
<feature type="region of interest" description="Disordered" evidence="1">
    <location>
        <begin position="684"/>
        <end position="716"/>
    </location>
</feature>
<gene>
    <name evidence="2" type="ORF">I532_11344</name>
</gene>
<evidence type="ECO:0000313" key="3">
    <source>
        <dbReference type="Proteomes" id="UP000012081"/>
    </source>
</evidence>
<organism evidence="2 3">
    <name type="scientific">Brevibacillus borstelensis AK1</name>
    <dbReference type="NCBI Taxonomy" id="1300222"/>
    <lineage>
        <taxon>Bacteria</taxon>
        <taxon>Bacillati</taxon>
        <taxon>Bacillota</taxon>
        <taxon>Bacilli</taxon>
        <taxon>Bacillales</taxon>
        <taxon>Paenibacillaceae</taxon>
        <taxon>Brevibacillus</taxon>
    </lineage>
</organism>
<comment type="caution">
    <text evidence="2">The sequence shown here is derived from an EMBL/GenBank/DDBJ whole genome shotgun (WGS) entry which is preliminary data.</text>
</comment>
<dbReference type="AlphaFoldDB" id="M8D7M2"/>
<feature type="region of interest" description="Disordered" evidence="1">
    <location>
        <begin position="1"/>
        <end position="45"/>
    </location>
</feature>
<reference evidence="2 3" key="1">
    <citation type="submission" date="2013-03" db="EMBL/GenBank/DDBJ databases">
        <title>Assembly of a new bacterial strain Brevibacillus borstelensis AK1.</title>
        <authorList>
            <person name="Rajan I."/>
            <person name="PoliReddy D."/>
            <person name="Sugumar T."/>
            <person name="Rathinam K."/>
            <person name="Alqarawi S."/>
            <person name="Khalil A.B."/>
            <person name="Sivakumar N."/>
        </authorList>
    </citation>
    <scope>NUCLEOTIDE SEQUENCE [LARGE SCALE GENOMIC DNA]</scope>
    <source>
        <strain evidence="2 3">AK1</strain>
    </source>
</reference>
<dbReference type="STRING" id="1300222.I532_11344"/>
<name>M8D7M2_9BACL</name>
<dbReference type="RefSeq" id="WP_003388309.1">
    <property type="nucleotide sequence ID" value="NZ_APBN01000004.1"/>
</dbReference>
<keyword evidence="3" id="KW-1185">Reference proteome</keyword>
<sequence length="716" mass="77664">MRVNYPASANQIQPNSGVQIQENKGESQGRTLANRPAIAGGQPDVSSVLRGLGTDPTPEMKQSAKILLDGGISLNKQAVQDLKEFMGKAPGSLDQKLETVQALADKKLDVSLGQLKAVHEALHGKSVTGALNELVQKGAGSTDTEMEFQESSFREKKSDFDKTVQRIREQMAGSPKGTAEMGEKLGKVLYEAVQLHQSGREQEARLLLMNALAQLGDADSVLKVGLPGNASFAASPAELLAQMKAALNQEMSLDQLLAKFGDRLLDLLQKNQVAAGTLEKGLDQVQNHMSGHAASPEETGNPAPSAGIAYDDQAEMHMASFLTTKDLVVTEITQKLSQAAANFQSVKREIVRNIDNMLKVAETNKGNILAGVKPLLESTIDALDKAILKSEMMMLTDMETEKQLIKASSELAEARRFLAKGENSQAAAVLKGVQAKLDALNWKPSDVRIQHFATGQSIFAEKVPHASRLFSQIAETAQHFQNHPPSARNTFEFVRSLGLNYESELAQSFTERHPGERGQGQGHAQENLHKNLKHALLQLAKAGEKGTTSVSGGQAVEQALQSITGQQLLSKPDAGNQPQSMFMQLPLLLQNGLENVKLYVQSKNEGQKVDWENCSLYFLIETKKLGPTGIHITAVERNLSIAIKNDQPQIRERLDSIIAGCKENLAQIGYNVVGVSFAKFTEQKKEEQVPAGQNTAANTMRPNEPNPAAKGFDLKI</sequence>
<protein>
    <recommendedName>
        <fullName evidence="4">Flagellar hook-length control protein-like C-terminal domain-containing protein</fullName>
    </recommendedName>
</protein>
<evidence type="ECO:0000313" key="2">
    <source>
        <dbReference type="EMBL" id="EMT52244.1"/>
    </source>
</evidence>
<accession>M8D7M2</accession>
<feature type="compositionally biased region" description="Polar residues" evidence="1">
    <location>
        <begin position="691"/>
        <end position="701"/>
    </location>
</feature>
<feature type="compositionally biased region" description="Polar residues" evidence="1">
    <location>
        <begin position="7"/>
        <end position="31"/>
    </location>
</feature>
<evidence type="ECO:0008006" key="4">
    <source>
        <dbReference type="Google" id="ProtNLM"/>
    </source>
</evidence>
<proteinExistence type="predicted"/>
<dbReference type="EMBL" id="APBN01000004">
    <property type="protein sequence ID" value="EMT52244.1"/>
    <property type="molecule type" value="Genomic_DNA"/>
</dbReference>
<evidence type="ECO:0000256" key="1">
    <source>
        <dbReference type="SAM" id="MobiDB-lite"/>
    </source>
</evidence>